<reference evidence="2 3" key="1">
    <citation type="submission" date="2019-09" db="EMBL/GenBank/DDBJ databases">
        <authorList>
            <person name="Ou C."/>
        </authorList>
    </citation>
    <scope>NUCLEOTIDE SEQUENCE [LARGE SCALE GENOMIC DNA]</scope>
    <source>
        <strain evidence="2">S2</strain>
        <tissue evidence="2">Leaf</tissue>
    </source>
</reference>
<proteinExistence type="predicted"/>
<comment type="caution">
    <text evidence="2">The sequence shown here is derived from an EMBL/GenBank/DDBJ whole genome shotgun (WGS) entry which is preliminary data.</text>
</comment>
<dbReference type="Proteomes" id="UP000327157">
    <property type="component" value="Chromosome 7"/>
</dbReference>
<keyword evidence="3" id="KW-1185">Reference proteome</keyword>
<dbReference type="AlphaFoldDB" id="A0A5N5EVT4"/>
<sequence>MPLIICFFLWVLGHSVYRGWRRRKQQELVTTLSDSASVAFANSDGIPPPISELPTDNSPVMPSDNFHAIPRPISVLPSAPPIEVLTCHRCGHQECDIYPSQLVCPCCGNMWPLNVYAV</sequence>
<reference evidence="2 3" key="3">
    <citation type="submission" date="2019-11" db="EMBL/GenBank/DDBJ databases">
        <title>A de novo genome assembly of a pear dwarfing rootstock.</title>
        <authorList>
            <person name="Wang F."/>
            <person name="Wang J."/>
            <person name="Li S."/>
            <person name="Zhang Y."/>
            <person name="Fang M."/>
            <person name="Ma L."/>
            <person name="Zhao Y."/>
            <person name="Jiang S."/>
        </authorList>
    </citation>
    <scope>NUCLEOTIDE SEQUENCE [LARGE SCALE GENOMIC DNA]</scope>
    <source>
        <strain evidence="2">S2</strain>
        <tissue evidence="2">Leaf</tissue>
    </source>
</reference>
<gene>
    <name evidence="2" type="ORF">D8674_030093</name>
</gene>
<organism evidence="2 3">
    <name type="scientific">Pyrus ussuriensis x Pyrus communis</name>
    <dbReference type="NCBI Taxonomy" id="2448454"/>
    <lineage>
        <taxon>Eukaryota</taxon>
        <taxon>Viridiplantae</taxon>
        <taxon>Streptophyta</taxon>
        <taxon>Embryophyta</taxon>
        <taxon>Tracheophyta</taxon>
        <taxon>Spermatophyta</taxon>
        <taxon>Magnoliopsida</taxon>
        <taxon>eudicotyledons</taxon>
        <taxon>Gunneridae</taxon>
        <taxon>Pentapetalae</taxon>
        <taxon>rosids</taxon>
        <taxon>fabids</taxon>
        <taxon>Rosales</taxon>
        <taxon>Rosaceae</taxon>
        <taxon>Amygdaloideae</taxon>
        <taxon>Maleae</taxon>
        <taxon>Pyrus</taxon>
    </lineage>
</organism>
<dbReference type="EMBL" id="SMOL01000781">
    <property type="protein sequence ID" value="KAB2594643.1"/>
    <property type="molecule type" value="Genomic_DNA"/>
</dbReference>
<feature type="chain" id="PRO_5024444686" evidence="1">
    <location>
        <begin position="16"/>
        <end position="118"/>
    </location>
</feature>
<protein>
    <submittedName>
        <fullName evidence="2">Uncharacterized protein</fullName>
    </submittedName>
</protein>
<name>A0A5N5EVT4_9ROSA</name>
<evidence type="ECO:0000256" key="1">
    <source>
        <dbReference type="SAM" id="SignalP"/>
    </source>
</evidence>
<evidence type="ECO:0000313" key="3">
    <source>
        <dbReference type="Proteomes" id="UP000327157"/>
    </source>
</evidence>
<keyword evidence="1" id="KW-0732">Signal</keyword>
<accession>A0A5N5EVT4</accession>
<reference evidence="3" key="2">
    <citation type="submission" date="2019-10" db="EMBL/GenBank/DDBJ databases">
        <title>A de novo genome assembly of a pear dwarfing rootstock.</title>
        <authorList>
            <person name="Wang F."/>
            <person name="Wang J."/>
            <person name="Li S."/>
            <person name="Zhang Y."/>
            <person name="Fang M."/>
            <person name="Ma L."/>
            <person name="Zhao Y."/>
            <person name="Jiang S."/>
        </authorList>
    </citation>
    <scope>NUCLEOTIDE SEQUENCE [LARGE SCALE GENOMIC DNA]</scope>
</reference>
<evidence type="ECO:0000313" key="2">
    <source>
        <dbReference type="EMBL" id="KAB2594643.1"/>
    </source>
</evidence>
<feature type="signal peptide" evidence="1">
    <location>
        <begin position="1"/>
        <end position="15"/>
    </location>
</feature>